<dbReference type="CDD" id="cd06558">
    <property type="entry name" value="crotonase-like"/>
    <property type="match status" value="1"/>
</dbReference>
<evidence type="ECO:0000256" key="6">
    <source>
        <dbReference type="RuleBase" id="RU003707"/>
    </source>
</evidence>
<dbReference type="Gene3D" id="3.90.226.10">
    <property type="entry name" value="2-enoyl-CoA Hydratase, Chain A, domain 1"/>
    <property type="match status" value="1"/>
</dbReference>
<dbReference type="GO" id="GO:0006631">
    <property type="term" value="P:fatty acid metabolic process"/>
    <property type="evidence" value="ECO:0007669"/>
    <property type="project" value="UniProtKB-KW"/>
</dbReference>
<evidence type="ECO:0000313" key="7">
    <source>
        <dbReference type="EMBL" id="OZI36156.1"/>
    </source>
</evidence>
<dbReference type="InterPro" id="IPR001753">
    <property type="entry name" value="Enoyl-CoA_hydra/iso"/>
</dbReference>
<evidence type="ECO:0000313" key="8">
    <source>
        <dbReference type="Proteomes" id="UP000217005"/>
    </source>
</evidence>
<reference evidence="7 8" key="1">
    <citation type="submission" date="2017-05" db="EMBL/GenBank/DDBJ databases">
        <title>Complete and WGS of Bordetella genogroups.</title>
        <authorList>
            <person name="Spilker T."/>
            <person name="LiPuma J."/>
        </authorList>
    </citation>
    <scope>NUCLEOTIDE SEQUENCE [LARGE SCALE GENOMIC DNA]</scope>
    <source>
        <strain evidence="7 8">AU17610</strain>
    </source>
</reference>
<dbReference type="Proteomes" id="UP000217005">
    <property type="component" value="Unassembled WGS sequence"/>
</dbReference>
<gene>
    <name evidence="7" type="ORF">CEG14_14095</name>
</gene>
<dbReference type="PANTHER" id="PTHR43149">
    <property type="entry name" value="ENOYL-COA HYDRATASE"/>
    <property type="match status" value="1"/>
</dbReference>
<sequence>MERRGGRHAHHAQLIRRVCGKETALASEIRVERRDGGRVAVVTIDRPHRRNACDLAAWRDLRDVFRGFAEDPALRLAVLTGAGGHFCAGDDILAFREALSDPQRADAYRAVIQECFAAVQAAPVPVIAALSGVCVGGGASLALCCDFRVGDPTARVSVPVARLGLVYPTVQLQRLSQLIGVSQTRRWLYTGEFVDAGAARLAGFIDAIHDDVVAGALAFGTGMMDNAPLSIAGSKAQLNAISAGTLAQEAARIQALSDQANQSEDYRNAAAAFAEKRKPVFVGR</sequence>
<dbReference type="PROSITE" id="PS00166">
    <property type="entry name" value="ENOYL_COA_HYDRATASE"/>
    <property type="match status" value="1"/>
</dbReference>
<keyword evidence="5" id="KW-0413">Isomerase</keyword>
<dbReference type="InterPro" id="IPR045002">
    <property type="entry name" value="Ech1-like"/>
</dbReference>
<dbReference type="InterPro" id="IPR018376">
    <property type="entry name" value="Enoyl-CoA_hyd/isom_CS"/>
</dbReference>
<dbReference type="InterPro" id="IPR029045">
    <property type="entry name" value="ClpP/crotonase-like_dom_sf"/>
</dbReference>
<proteinExistence type="inferred from homology"/>
<comment type="similarity">
    <text evidence="2 6">Belongs to the enoyl-CoA hydratase/isomerase family.</text>
</comment>
<name>A0A261SFK7_9BORD</name>
<evidence type="ECO:0000256" key="3">
    <source>
        <dbReference type="ARBA" id="ARBA00022832"/>
    </source>
</evidence>
<comment type="caution">
    <text evidence="7">The sequence shown here is derived from an EMBL/GenBank/DDBJ whole genome shotgun (WGS) entry which is preliminary data.</text>
</comment>
<dbReference type="OrthoDB" id="2862111at2"/>
<evidence type="ECO:0000256" key="5">
    <source>
        <dbReference type="ARBA" id="ARBA00023235"/>
    </source>
</evidence>
<dbReference type="PANTHER" id="PTHR43149:SF1">
    <property type="entry name" value="DELTA(3,5)-DELTA(2,4)-DIENOYL-COA ISOMERASE, MITOCHONDRIAL"/>
    <property type="match status" value="1"/>
</dbReference>
<dbReference type="GO" id="GO:0016853">
    <property type="term" value="F:isomerase activity"/>
    <property type="evidence" value="ECO:0007669"/>
    <property type="project" value="UniProtKB-KW"/>
</dbReference>
<dbReference type="SUPFAM" id="SSF52096">
    <property type="entry name" value="ClpP/crotonase"/>
    <property type="match status" value="1"/>
</dbReference>
<dbReference type="AlphaFoldDB" id="A0A261SFK7"/>
<dbReference type="EMBL" id="NEVL01000003">
    <property type="protein sequence ID" value="OZI36156.1"/>
    <property type="molecule type" value="Genomic_DNA"/>
</dbReference>
<evidence type="ECO:0000256" key="4">
    <source>
        <dbReference type="ARBA" id="ARBA00023098"/>
    </source>
</evidence>
<organism evidence="7 8">
    <name type="scientific">Bordetella genomosp. 1</name>
    <dbReference type="NCBI Taxonomy" id="1395607"/>
    <lineage>
        <taxon>Bacteria</taxon>
        <taxon>Pseudomonadati</taxon>
        <taxon>Pseudomonadota</taxon>
        <taxon>Betaproteobacteria</taxon>
        <taxon>Burkholderiales</taxon>
        <taxon>Alcaligenaceae</taxon>
        <taxon>Bordetella</taxon>
    </lineage>
</organism>
<keyword evidence="4" id="KW-0443">Lipid metabolism</keyword>
<keyword evidence="3" id="KW-0276">Fatty acid metabolism</keyword>
<evidence type="ECO:0000256" key="2">
    <source>
        <dbReference type="ARBA" id="ARBA00005254"/>
    </source>
</evidence>
<dbReference type="Gene3D" id="1.10.12.10">
    <property type="entry name" value="Lyase 2-enoyl-coa Hydratase, Chain A, domain 2"/>
    <property type="match status" value="1"/>
</dbReference>
<dbReference type="Pfam" id="PF00378">
    <property type="entry name" value="ECH_1"/>
    <property type="match status" value="1"/>
</dbReference>
<protein>
    <submittedName>
        <fullName evidence="7">3-hydroxybutyryl-CoA dehydratase</fullName>
    </submittedName>
</protein>
<comment type="pathway">
    <text evidence="1">Lipid metabolism; fatty acid beta-oxidation.</text>
</comment>
<accession>A0A261SFK7</accession>
<dbReference type="InterPro" id="IPR014748">
    <property type="entry name" value="Enoyl-CoA_hydra_C"/>
</dbReference>
<evidence type="ECO:0000256" key="1">
    <source>
        <dbReference type="ARBA" id="ARBA00005005"/>
    </source>
</evidence>